<name>A0A2G9UKK0_TELCI</name>
<dbReference type="EMBL" id="KZ346159">
    <property type="protein sequence ID" value="PIO70784.1"/>
    <property type="molecule type" value="Genomic_DNA"/>
</dbReference>
<keyword evidence="2" id="KW-1185">Reference proteome</keyword>
<dbReference type="AlphaFoldDB" id="A0A2G9UKK0"/>
<gene>
    <name evidence="1" type="ORF">TELCIR_07350</name>
</gene>
<protein>
    <submittedName>
        <fullName evidence="1">Uncharacterized protein</fullName>
    </submittedName>
</protein>
<organism evidence="1 2">
    <name type="scientific">Teladorsagia circumcincta</name>
    <name type="common">Brown stomach worm</name>
    <name type="synonym">Ostertagia circumcincta</name>
    <dbReference type="NCBI Taxonomy" id="45464"/>
    <lineage>
        <taxon>Eukaryota</taxon>
        <taxon>Metazoa</taxon>
        <taxon>Ecdysozoa</taxon>
        <taxon>Nematoda</taxon>
        <taxon>Chromadorea</taxon>
        <taxon>Rhabditida</taxon>
        <taxon>Rhabditina</taxon>
        <taxon>Rhabditomorpha</taxon>
        <taxon>Strongyloidea</taxon>
        <taxon>Trichostrongylidae</taxon>
        <taxon>Teladorsagia</taxon>
    </lineage>
</organism>
<reference evidence="1 2" key="1">
    <citation type="submission" date="2015-09" db="EMBL/GenBank/DDBJ databases">
        <title>Draft genome of the parasitic nematode Teladorsagia circumcincta isolate WARC Sus (inbred).</title>
        <authorList>
            <person name="Mitreva M."/>
        </authorList>
    </citation>
    <scope>NUCLEOTIDE SEQUENCE [LARGE SCALE GENOMIC DNA]</scope>
    <source>
        <strain evidence="1 2">S</strain>
    </source>
</reference>
<dbReference type="OrthoDB" id="760868at2759"/>
<proteinExistence type="predicted"/>
<dbReference type="Proteomes" id="UP000230423">
    <property type="component" value="Unassembled WGS sequence"/>
</dbReference>
<evidence type="ECO:0000313" key="1">
    <source>
        <dbReference type="EMBL" id="PIO70784.1"/>
    </source>
</evidence>
<sequence>MMTRLRSICEEDESAHMTMMSPIVSDKLYHNGDDTKRNGVAIAVAQSLKDYVSAVSRISDQIMAVRIDTKEGYWTVLSEYAPQAGRPVTVIHET</sequence>
<evidence type="ECO:0000313" key="2">
    <source>
        <dbReference type="Proteomes" id="UP000230423"/>
    </source>
</evidence>
<accession>A0A2G9UKK0</accession>